<evidence type="ECO:0000256" key="7">
    <source>
        <dbReference type="SAM" id="MobiDB-lite"/>
    </source>
</evidence>
<keyword evidence="4" id="KW-0238">DNA-binding</keyword>
<evidence type="ECO:0000256" key="3">
    <source>
        <dbReference type="ARBA" id="ARBA00023015"/>
    </source>
</evidence>
<dbReference type="PANTHER" id="PTHR36206:SF12">
    <property type="entry name" value="ASPERCRYPTIN BIOSYNTHESIS CLUSTER-SPECIFIC TRANSCRIPTION REGULATOR ATNN-RELATED"/>
    <property type="match status" value="1"/>
</dbReference>
<dbReference type="PROSITE" id="PS00463">
    <property type="entry name" value="ZN2_CY6_FUNGAL_1"/>
    <property type="match status" value="1"/>
</dbReference>
<evidence type="ECO:0000313" key="10">
    <source>
        <dbReference type="Proteomes" id="UP001285441"/>
    </source>
</evidence>
<dbReference type="InterPro" id="IPR001138">
    <property type="entry name" value="Zn2Cys6_DnaBD"/>
</dbReference>
<feature type="domain" description="Zn(2)-C6 fungal-type" evidence="8">
    <location>
        <begin position="30"/>
        <end position="58"/>
    </location>
</feature>
<dbReference type="PROSITE" id="PS50048">
    <property type="entry name" value="ZN2_CY6_FUNGAL_2"/>
    <property type="match status" value="1"/>
</dbReference>
<evidence type="ECO:0000256" key="1">
    <source>
        <dbReference type="ARBA" id="ARBA00022723"/>
    </source>
</evidence>
<dbReference type="InterPro" id="IPR052360">
    <property type="entry name" value="Transcr_Regulatory_Proteins"/>
</dbReference>
<evidence type="ECO:0000256" key="2">
    <source>
        <dbReference type="ARBA" id="ARBA00022833"/>
    </source>
</evidence>
<feature type="region of interest" description="Disordered" evidence="7">
    <location>
        <begin position="1"/>
        <end position="26"/>
    </location>
</feature>
<evidence type="ECO:0000313" key="9">
    <source>
        <dbReference type="EMBL" id="KAK3385768.1"/>
    </source>
</evidence>
<comment type="caution">
    <text evidence="9">The sequence shown here is derived from an EMBL/GenBank/DDBJ whole genome shotgun (WGS) entry which is preliminary data.</text>
</comment>
<dbReference type="GO" id="GO:0003677">
    <property type="term" value="F:DNA binding"/>
    <property type="evidence" value="ECO:0007669"/>
    <property type="project" value="UniProtKB-KW"/>
</dbReference>
<keyword evidence="6" id="KW-0539">Nucleus</keyword>
<evidence type="ECO:0000256" key="4">
    <source>
        <dbReference type="ARBA" id="ARBA00023125"/>
    </source>
</evidence>
<protein>
    <recommendedName>
        <fullName evidence="8">Zn(2)-C6 fungal-type domain-containing protein</fullName>
    </recommendedName>
</protein>
<name>A0AAE0NQF1_9PEZI</name>
<dbReference type="PANTHER" id="PTHR36206">
    <property type="entry name" value="ASPERCRYPTIN BIOSYNTHESIS CLUSTER-SPECIFIC TRANSCRIPTION REGULATOR ATNN-RELATED"/>
    <property type="match status" value="1"/>
</dbReference>
<dbReference type="InterPro" id="IPR036864">
    <property type="entry name" value="Zn2-C6_fun-type_DNA-bd_sf"/>
</dbReference>
<organism evidence="9 10">
    <name type="scientific">Podospora didyma</name>
    <dbReference type="NCBI Taxonomy" id="330526"/>
    <lineage>
        <taxon>Eukaryota</taxon>
        <taxon>Fungi</taxon>
        <taxon>Dikarya</taxon>
        <taxon>Ascomycota</taxon>
        <taxon>Pezizomycotina</taxon>
        <taxon>Sordariomycetes</taxon>
        <taxon>Sordariomycetidae</taxon>
        <taxon>Sordariales</taxon>
        <taxon>Podosporaceae</taxon>
        <taxon>Podospora</taxon>
    </lineage>
</organism>
<evidence type="ECO:0000256" key="5">
    <source>
        <dbReference type="ARBA" id="ARBA00023163"/>
    </source>
</evidence>
<feature type="region of interest" description="Disordered" evidence="7">
    <location>
        <begin position="63"/>
        <end position="82"/>
    </location>
</feature>
<dbReference type="Gene3D" id="4.10.240.10">
    <property type="entry name" value="Zn(2)-C6 fungal-type DNA-binding domain"/>
    <property type="match status" value="1"/>
</dbReference>
<dbReference type="Proteomes" id="UP001285441">
    <property type="component" value="Unassembled WGS sequence"/>
</dbReference>
<feature type="region of interest" description="Disordered" evidence="7">
    <location>
        <begin position="581"/>
        <end position="608"/>
    </location>
</feature>
<evidence type="ECO:0000256" key="6">
    <source>
        <dbReference type="ARBA" id="ARBA00023242"/>
    </source>
</evidence>
<dbReference type="InterPro" id="IPR021858">
    <property type="entry name" value="Fun_TF"/>
</dbReference>
<gene>
    <name evidence="9" type="ORF">B0H63DRAFT_560297</name>
</gene>
<keyword evidence="3" id="KW-0805">Transcription regulation</keyword>
<keyword evidence="5" id="KW-0804">Transcription</keyword>
<dbReference type="GO" id="GO:0000981">
    <property type="term" value="F:DNA-binding transcription factor activity, RNA polymerase II-specific"/>
    <property type="evidence" value="ECO:0007669"/>
    <property type="project" value="InterPro"/>
</dbReference>
<feature type="compositionally biased region" description="Basic and acidic residues" evidence="7">
    <location>
        <begin position="1"/>
        <end position="11"/>
    </location>
</feature>
<feature type="compositionally biased region" description="Polar residues" evidence="7">
    <location>
        <begin position="63"/>
        <end position="76"/>
    </location>
</feature>
<keyword evidence="2" id="KW-0862">Zinc</keyword>
<dbReference type="SUPFAM" id="SSF57701">
    <property type="entry name" value="Zn2/Cys6 DNA-binding domain"/>
    <property type="match status" value="1"/>
</dbReference>
<dbReference type="AlphaFoldDB" id="A0AAE0NQF1"/>
<feature type="compositionally biased region" description="Basic and acidic residues" evidence="7">
    <location>
        <begin position="581"/>
        <end position="601"/>
    </location>
</feature>
<keyword evidence="10" id="KW-1185">Reference proteome</keyword>
<dbReference type="Pfam" id="PF11951">
    <property type="entry name" value="Fungal_trans_2"/>
    <property type="match status" value="1"/>
</dbReference>
<evidence type="ECO:0000259" key="8">
    <source>
        <dbReference type="PROSITE" id="PS50048"/>
    </source>
</evidence>
<sequence length="655" mass="71786">MVTGLSERRYGAADSNPRRQRTHHTRARTGCTTCRIRRVRCDEQKPSCNRCVSTGRTCDGYTDNTQLLGPPQSSGAPSHGRLQMQRQDLVTTLEHPRALLPRNNHQELRSYHFFLHVTAPAIASVFDVDFWLTDIPRTCHLDPAIWHAAVSLGAVHESCIASQGASQEPTAFSLQQMNAVVRHLVHLPSSRTVLEERSRALIASVLFIYLYSIQGLYAQSTIHLEAAKNLIKEIEGHNARRPRSETAQLSGPNAAFNMKPLLSVVASLDVYSQAIQNGGVNVAPAFLKDADPYTAWRYYTAPAPAGSSTLCRHGKCVPSRATPANLARAGRAFESLLSALVTLSQQNSPEVARLVLEAEDDLILTLKHRQGPHARAFGELDLAITMFTMDTASDMCLCFGLAANPAPTTQRRQKKAIDTLRLYHATCYPILFDKTPYHSPPTDGSPSPEIYHPLVLYGKTPVSNSLGSNTISHLDPQAALAGHVARTLDIAESVLRDESPPARLADASDFTPVLPTTQTLFIIAHISGLALALRRRTIALLRRYPRREGLYDSLFAAALAELSMREECMLQAVRARDGGDERAWARRGEQGGEGEREGSGDKDEEGEEAVSVPPIASKLYSAAATFTGSRSARVVMQTWADWVAGKPGREVALIW</sequence>
<keyword evidence="1" id="KW-0479">Metal-binding</keyword>
<dbReference type="CDD" id="cd00067">
    <property type="entry name" value="GAL4"/>
    <property type="match status" value="1"/>
</dbReference>
<dbReference type="EMBL" id="JAULSW010000004">
    <property type="protein sequence ID" value="KAK3385768.1"/>
    <property type="molecule type" value="Genomic_DNA"/>
</dbReference>
<accession>A0AAE0NQF1</accession>
<dbReference type="SMART" id="SM00066">
    <property type="entry name" value="GAL4"/>
    <property type="match status" value="1"/>
</dbReference>
<proteinExistence type="predicted"/>
<reference evidence="9" key="2">
    <citation type="submission" date="2023-06" db="EMBL/GenBank/DDBJ databases">
        <authorList>
            <consortium name="Lawrence Berkeley National Laboratory"/>
            <person name="Haridas S."/>
            <person name="Hensen N."/>
            <person name="Bonometti L."/>
            <person name="Westerberg I."/>
            <person name="Brannstrom I.O."/>
            <person name="Guillou S."/>
            <person name="Cros-Aarteil S."/>
            <person name="Calhoun S."/>
            <person name="Kuo A."/>
            <person name="Mondo S."/>
            <person name="Pangilinan J."/>
            <person name="Riley R."/>
            <person name="LaButti K."/>
            <person name="Andreopoulos B."/>
            <person name="Lipzen A."/>
            <person name="Chen C."/>
            <person name="Yanf M."/>
            <person name="Daum C."/>
            <person name="Ng V."/>
            <person name="Clum A."/>
            <person name="Steindorff A."/>
            <person name="Ohm R."/>
            <person name="Martin F."/>
            <person name="Silar P."/>
            <person name="Natvig D."/>
            <person name="Lalanne C."/>
            <person name="Gautier V."/>
            <person name="Ament-velasquez S.L."/>
            <person name="Kruys A."/>
            <person name="Hutchinson M.I."/>
            <person name="Powell A.J."/>
            <person name="Barry K."/>
            <person name="Miller A.N."/>
            <person name="Grigoriev I.V."/>
            <person name="Debuchy R."/>
            <person name="Gladieux P."/>
            <person name="Thoren M.H."/>
            <person name="Johannesson H."/>
        </authorList>
    </citation>
    <scope>NUCLEOTIDE SEQUENCE</scope>
    <source>
        <strain evidence="9">CBS 232.78</strain>
    </source>
</reference>
<dbReference type="Pfam" id="PF00172">
    <property type="entry name" value="Zn_clus"/>
    <property type="match status" value="1"/>
</dbReference>
<dbReference type="GO" id="GO:0008270">
    <property type="term" value="F:zinc ion binding"/>
    <property type="evidence" value="ECO:0007669"/>
    <property type="project" value="InterPro"/>
</dbReference>
<reference evidence="9" key="1">
    <citation type="journal article" date="2023" name="Mol. Phylogenet. Evol.">
        <title>Genome-scale phylogeny and comparative genomics of the fungal order Sordariales.</title>
        <authorList>
            <person name="Hensen N."/>
            <person name="Bonometti L."/>
            <person name="Westerberg I."/>
            <person name="Brannstrom I.O."/>
            <person name="Guillou S."/>
            <person name="Cros-Aarteil S."/>
            <person name="Calhoun S."/>
            <person name="Haridas S."/>
            <person name="Kuo A."/>
            <person name="Mondo S."/>
            <person name="Pangilinan J."/>
            <person name="Riley R."/>
            <person name="LaButti K."/>
            <person name="Andreopoulos B."/>
            <person name="Lipzen A."/>
            <person name="Chen C."/>
            <person name="Yan M."/>
            <person name="Daum C."/>
            <person name="Ng V."/>
            <person name="Clum A."/>
            <person name="Steindorff A."/>
            <person name="Ohm R.A."/>
            <person name="Martin F."/>
            <person name="Silar P."/>
            <person name="Natvig D.O."/>
            <person name="Lalanne C."/>
            <person name="Gautier V."/>
            <person name="Ament-Velasquez S.L."/>
            <person name="Kruys A."/>
            <person name="Hutchinson M.I."/>
            <person name="Powell A.J."/>
            <person name="Barry K."/>
            <person name="Miller A.N."/>
            <person name="Grigoriev I.V."/>
            <person name="Debuchy R."/>
            <person name="Gladieux P."/>
            <person name="Hiltunen Thoren M."/>
            <person name="Johannesson H."/>
        </authorList>
    </citation>
    <scope>NUCLEOTIDE SEQUENCE</scope>
    <source>
        <strain evidence="9">CBS 232.78</strain>
    </source>
</reference>